<evidence type="ECO:0000313" key="2">
    <source>
        <dbReference type="Proteomes" id="UP000038083"/>
    </source>
</evidence>
<accession>A0A0B7HQE1</accession>
<dbReference type="AlphaFoldDB" id="A0A0B7HQE1"/>
<protein>
    <submittedName>
        <fullName evidence="1">Uncharacterized protein</fullName>
    </submittedName>
</protein>
<dbReference type="EMBL" id="CDOG01000014">
    <property type="protein sequence ID" value="CEN37304.1"/>
    <property type="molecule type" value="Genomic_DNA"/>
</dbReference>
<sequence length="178" mass="20971">MIKCLFLILAVICSFTSENKFQLEYATKLLDEGANIRFEVSNLSDDIKRIYDIRVEKFVDEQFIVTNLELKNWGNFYPETIKNQFVKDLQKMKELGNIQWIFNKTNNISDISVLKTNVIKALKKADGTPIEEIQKLFENDSFKDKVILWMNTNKVSPKSFLEWLDEPENFNKLFEIVE</sequence>
<dbReference type="Proteomes" id="UP000038083">
    <property type="component" value="Unassembled WGS sequence"/>
</dbReference>
<dbReference type="RefSeq" id="WP_231555499.1">
    <property type="nucleotide sequence ID" value="NZ_CDOF01000046.1"/>
</dbReference>
<name>A0A0B7HQE1_9FLAO</name>
<proteinExistence type="predicted"/>
<organism evidence="1 2">
    <name type="scientific">Capnocytophaga cynodegmi</name>
    <dbReference type="NCBI Taxonomy" id="28189"/>
    <lineage>
        <taxon>Bacteria</taxon>
        <taxon>Pseudomonadati</taxon>
        <taxon>Bacteroidota</taxon>
        <taxon>Flavobacteriia</taxon>
        <taxon>Flavobacteriales</taxon>
        <taxon>Flavobacteriaceae</taxon>
        <taxon>Capnocytophaga</taxon>
    </lineage>
</organism>
<gene>
    <name evidence="1" type="ORF">CCYN74_210091</name>
</gene>
<reference evidence="1 2" key="1">
    <citation type="submission" date="2015-01" db="EMBL/GenBank/DDBJ databases">
        <authorList>
            <person name="MANFREDI Pablo"/>
        </authorList>
    </citation>
    <scope>NUCLEOTIDE SEQUENCE [LARGE SCALE GENOMIC DNA]</scope>
    <source>
        <strain evidence="1 2">Ccy74</strain>
    </source>
</reference>
<evidence type="ECO:0000313" key="1">
    <source>
        <dbReference type="EMBL" id="CEN37304.1"/>
    </source>
</evidence>